<proteinExistence type="predicted"/>
<dbReference type="EMBL" id="PCYL01000024">
    <property type="protein sequence ID" value="PIR46880.1"/>
    <property type="molecule type" value="Genomic_DNA"/>
</dbReference>
<comment type="caution">
    <text evidence="1">The sequence shown here is derived from an EMBL/GenBank/DDBJ whole genome shotgun (WGS) entry which is preliminary data.</text>
</comment>
<dbReference type="AlphaFoldDB" id="A0A2H0RK94"/>
<accession>A0A2H0RK94</accession>
<sequence length="169" mass="19478">MRSFILCSLILVFVFLLGVSDALAQQRPLYPSLYGGYRSDPEREDGYFPNGSPVSRRAHSRALYGSGLYSHDPYFESNLLSLQGHSGRFGSSSRFGQSRRFSQGGRFDYGSSFGGLRNNVYIEGDRYYSVPSRRRSSYPQAPSYYDGYGEYTVIRRTYIRERIYEREVR</sequence>
<organism evidence="1 2">
    <name type="scientific">Candidatus Vogelbacteria bacterium CG10_big_fil_rev_8_21_14_0_10_45_14</name>
    <dbReference type="NCBI Taxonomy" id="1975042"/>
    <lineage>
        <taxon>Bacteria</taxon>
        <taxon>Candidatus Vogeliibacteriota</taxon>
    </lineage>
</organism>
<dbReference type="Proteomes" id="UP000230833">
    <property type="component" value="Unassembled WGS sequence"/>
</dbReference>
<gene>
    <name evidence="1" type="ORF">COV07_01875</name>
</gene>
<reference evidence="1 2" key="1">
    <citation type="submission" date="2017-09" db="EMBL/GenBank/DDBJ databases">
        <title>Depth-based differentiation of microbial function through sediment-hosted aquifers and enrichment of novel symbionts in the deep terrestrial subsurface.</title>
        <authorList>
            <person name="Probst A.J."/>
            <person name="Ladd B."/>
            <person name="Jarett J.K."/>
            <person name="Geller-Mcgrath D.E."/>
            <person name="Sieber C.M."/>
            <person name="Emerson J.B."/>
            <person name="Anantharaman K."/>
            <person name="Thomas B.C."/>
            <person name="Malmstrom R."/>
            <person name="Stieglmeier M."/>
            <person name="Klingl A."/>
            <person name="Woyke T."/>
            <person name="Ryan C.M."/>
            <person name="Banfield J.F."/>
        </authorList>
    </citation>
    <scope>NUCLEOTIDE SEQUENCE [LARGE SCALE GENOMIC DNA]</scope>
    <source>
        <strain evidence="1">CG10_big_fil_rev_8_21_14_0_10_45_14</strain>
    </source>
</reference>
<evidence type="ECO:0000313" key="2">
    <source>
        <dbReference type="Proteomes" id="UP000230833"/>
    </source>
</evidence>
<protein>
    <submittedName>
        <fullName evidence="1">Uncharacterized protein</fullName>
    </submittedName>
</protein>
<evidence type="ECO:0000313" key="1">
    <source>
        <dbReference type="EMBL" id="PIR46880.1"/>
    </source>
</evidence>
<name>A0A2H0RK94_9BACT</name>